<dbReference type="Pfam" id="PF13508">
    <property type="entry name" value="Acetyltransf_7"/>
    <property type="match status" value="1"/>
</dbReference>
<dbReference type="EMBL" id="QGGY01000006">
    <property type="protein sequence ID" value="PWJ75704.1"/>
    <property type="molecule type" value="Genomic_DNA"/>
</dbReference>
<gene>
    <name evidence="2" type="ORF">C7383_106274</name>
</gene>
<evidence type="ECO:0000313" key="3">
    <source>
        <dbReference type="Proteomes" id="UP000245412"/>
    </source>
</evidence>
<protein>
    <submittedName>
        <fullName evidence="2">Acetyltransferase</fullName>
    </submittedName>
</protein>
<proteinExistence type="predicted"/>
<sequence>MMDIRRAKQEDISRIAEILVFTKRINFRPIFQDDKYSFGEMQVLSVAQEYIDNPGILDSIWVYDDEFVKGMIHVEDKEVKKLYVDCFFESKGIGGKLLEFAIKSFDVRYLWALEKNERALAFYERHGFHYEEVWQYEEGTTERLLKMER</sequence>
<reference evidence="2 3" key="1">
    <citation type="submission" date="2018-05" db="EMBL/GenBank/DDBJ databases">
        <authorList>
            <person name="Goeker M."/>
            <person name="Huntemann M."/>
            <person name="Clum A."/>
            <person name="Pillay M."/>
            <person name="Palaniappan K."/>
            <person name="Varghese N."/>
            <person name="Mikhailova N."/>
            <person name="Stamatis D."/>
            <person name="Reddy T."/>
            <person name="Daum C."/>
            <person name="Shapiro N."/>
            <person name="Ivanova N."/>
            <person name="Kyrpides N."/>
            <person name="Woyke T."/>
        </authorList>
    </citation>
    <scope>NUCLEOTIDE SEQUENCE [LARGE SCALE GENOMIC DNA]</scope>
    <source>
        <strain evidence="2 3">DSM 26524</strain>
    </source>
</reference>
<evidence type="ECO:0000313" key="2">
    <source>
        <dbReference type="EMBL" id="PWJ75704.1"/>
    </source>
</evidence>
<organism evidence="2 3">
    <name type="scientific">Murimonas intestini</name>
    <dbReference type="NCBI Taxonomy" id="1337051"/>
    <lineage>
        <taxon>Bacteria</taxon>
        <taxon>Bacillati</taxon>
        <taxon>Bacillota</taxon>
        <taxon>Clostridia</taxon>
        <taxon>Lachnospirales</taxon>
        <taxon>Lachnospiraceae</taxon>
        <taxon>Murimonas</taxon>
    </lineage>
</organism>
<dbReference type="AlphaFoldDB" id="A0AB73T448"/>
<comment type="caution">
    <text evidence="2">The sequence shown here is derived from an EMBL/GenBank/DDBJ whole genome shotgun (WGS) entry which is preliminary data.</text>
</comment>
<dbReference type="Gene3D" id="3.40.630.30">
    <property type="match status" value="1"/>
</dbReference>
<name>A0AB73T448_9FIRM</name>
<dbReference type="RefSeq" id="WP_257497635.1">
    <property type="nucleotide sequence ID" value="NZ_JANKBI010000004.1"/>
</dbReference>
<dbReference type="PROSITE" id="PS51186">
    <property type="entry name" value="GNAT"/>
    <property type="match status" value="1"/>
</dbReference>
<dbReference type="InterPro" id="IPR000182">
    <property type="entry name" value="GNAT_dom"/>
</dbReference>
<feature type="domain" description="N-acetyltransferase" evidence="1">
    <location>
        <begin position="2"/>
        <end position="148"/>
    </location>
</feature>
<evidence type="ECO:0000259" key="1">
    <source>
        <dbReference type="PROSITE" id="PS51186"/>
    </source>
</evidence>
<dbReference type="SUPFAM" id="SSF55729">
    <property type="entry name" value="Acyl-CoA N-acyltransferases (Nat)"/>
    <property type="match status" value="1"/>
</dbReference>
<dbReference type="InterPro" id="IPR016181">
    <property type="entry name" value="Acyl_CoA_acyltransferase"/>
</dbReference>
<keyword evidence="3" id="KW-1185">Reference proteome</keyword>
<dbReference type="GO" id="GO:0016747">
    <property type="term" value="F:acyltransferase activity, transferring groups other than amino-acyl groups"/>
    <property type="evidence" value="ECO:0007669"/>
    <property type="project" value="InterPro"/>
</dbReference>
<accession>A0AB73T448</accession>
<dbReference type="Proteomes" id="UP000245412">
    <property type="component" value="Unassembled WGS sequence"/>
</dbReference>